<proteinExistence type="predicted"/>
<comment type="caution">
    <text evidence="2">The sequence shown here is derived from an EMBL/GenBank/DDBJ whole genome shotgun (WGS) entry which is preliminary data.</text>
</comment>
<dbReference type="RefSeq" id="WP_161901678.1">
    <property type="nucleotide sequence ID" value="NZ_MAEL01000031.1"/>
</dbReference>
<keyword evidence="3" id="KW-1185">Reference proteome</keyword>
<accession>A0ABQ6Z1W3</accession>
<feature type="transmembrane region" description="Helical" evidence="1">
    <location>
        <begin position="59"/>
        <end position="81"/>
    </location>
</feature>
<evidence type="ECO:0000256" key="1">
    <source>
        <dbReference type="SAM" id="Phobius"/>
    </source>
</evidence>
<sequence length="83" mass="9742">MLPSMSPILTFAFAGLTFCGILLLFSVFLKISGGRFWSLPFSLFVDKEREEAIGSQIRLFILKYIPLPFFCFLLLFFYLMWQR</sequence>
<protein>
    <submittedName>
        <fullName evidence="2">Uncharacterized protein</fullName>
    </submittedName>
</protein>
<evidence type="ECO:0000313" key="2">
    <source>
        <dbReference type="EMBL" id="KAF1304649.1"/>
    </source>
</evidence>
<dbReference type="EMBL" id="MAEL01000031">
    <property type="protein sequence ID" value="KAF1304649.1"/>
    <property type="molecule type" value="Genomic_DNA"/>
</dbReference>
<name>A0ABQ6Z1W3_9ENTE</name>
<feature type="transmembrane region" description="Helical" evidence="1">
    <location>
        <begin position="6"/>
        <end position="29"/>
    </location>
</feature>
<reference evidence="2 3" key="1">
    <citation type="submission" date="2016-06" db="EMBL/GenBank/DDBJ databases">
        <title>Four novel species of enterococci isolated from chicken manure.</title>
        <authorList>
            <person name="Van Tyne D."/>
        </authorList>
    </citation>
    <scope>NUCLEOTIDE SEQUENCE [LARGE SCALE GENOMIC DNA]</scope>
    <source>
        <strain evidence="2 3">CU12B</strain>
    </source>
</reference>
<organism evidence="2 3">
    <name type="scientific">Candidatus Enterococcus willemsii</name>
    <dbReference type="NCBI Taxonomy" id="1857215"/>
    <lineage>
        <taxon>Bacteria</taxon>
        <taxon>Bacillati</taxon>
        <taxon>Bacillota</taxon>
        <taxon>Bacilli</taxon>
        <taxon>Lactobacillales</taxon>
        <taxon>Enterococcaceae</taxon>
        <taxon>Enterococcus</taxon>
    </lineage>
</organism>
<gene>
    <name evidence="2" type="ORF">BAU17_10630</name>
</gene>
<keyword evidence="1" id="KW-0472">Membrane</keyword>
<keyword evidence="1" id="KW-1133">Transmembrane helix</keyword>
<evidence type="ECO:0000313" key="3">
    <source>
        <dbReference type="Proteomes" id="UP000782705"/>
    </source>
</evidence>
<dbReference type="Proteomes" id="UP000782705">
    <property type="component" value="Unassembled WGS sequence"/>
</dbReference>
<keyword evidence="1" id="KW-0812">Transmembrane</keyword>